<reference evidence="2 3" key="1">
    <citation type="submission" date="2020-08" db="EMBL/GenBank/DDBJ databases">
        <title>Genomic Encyclopedia of Type Strains, Phase III (KMG-III): the genomes of soil and plant-associated and newly described type strains.</title>
        <authorList>
            <person name="Whitman W."/>
        </authorList>
    </citation>
    <scope>NUCLEOTIDE SEQUENCE [LARGE SCALE GENOMIC DNA]</scope>
    <source>
        <strain evidence="2 3">CECT 7247</strain>
    </source>
</reference>
<dbReference type="Proteomes" id="UP000574369">
    <property type="component" value="Unassembled WGS sequence"/>
</dbReference>
<proteinExistence type="predicted"/>
<name>A0ABR6GMQ6_9BURK</name>
<accession>A0ABR6GMQ6</accession>
<feature type="region of interest" description="Disordered" evidence="1">
    <location>
        <begin position="201"/>
        <end position="240"/>
    </location>
</feature>
<dbReference type="Gene3D" id="1.20.910.10">
    <property type="entry name" value="Heme oxygenase-like"/>
    <property type="match status" value="1"/>
</dbReference>
<dbReference type="CDD" id="cd19166">
    <property type="entry name" value="HemeO-bac"/>
    <property type="match status" value="1"/>
</dbReference>
<dbReference type="RefSeq" id="WP_088448993.1">
    <property type="nucleotide sequence ID" value="NZ_JACHXO010000001.1"/>
</dbReference>
<dbReference type="SUPFAM" id="SSF48613">
    <property type="entry name" value="Heme oxygenase-like"/>
    <property type="match status" value="1"/>
</dbReference>
<dbReference type="Pfam" id="PF01126">
    <property type="entry name" value="Heme_oxygenase"/>
    <property type="match status" value="1"/>
</dbReference>
<organism evidence="2 3">
    <name type="scientific">Roseateles terrae</name>
    <dbReference type="NCBI Taxonomy" id="431060"/>
    <lineage>
        <taxon>Bacteria</taxon>
        <taxon>Pseudomonadati</taxon>
        <taxon>Pseudomonadota</taxon>
        <taxon>Betaproteobacteria</taxon>
        <taxon>Burkholderiales</taxon>
        <taxon>Sphaerotilaceae</taxon>
        <taxon>Roseateles</taxon>
    </lineage>
</organism>
<evidence type="ECO:0000313" key="2">
    <source>
        <dbReference type="EMBL" id="MBB3193415.1"/>
    </source>
</evidence>
<evidence type="ECO:0000313" key="3">
    <source>
        <dbReference type="Proteomes" id="UP000574369"/>
    </source>
</evidence>
<gene>
    <name evidence="2" type="ORF">FHS28_000780</name>
</gene>
<dbReference type="EMBL" id="JACHXO010000001">
    <property type="protein sequence ID" value="MBB3193415.1"/>
    <property type="molecule type" value="Genomic_DNA"/>
</dbReference>
<protein>
    <submittedName>
        <fullName evidence="2">Heme oxygenase</fullName>
    </submittedName>
</protein>
<dbReference type="InterPro" id="IPR016053">
    <property type="entry name" value="Haem_Oase-like"/>
</dbReference>
<comment type="caution">
    <text evidence="2">The sequence shown here is derived from an EMBL/GenBank/DDBJ whole genome shotgun (WGS) entry which is preliminary data.</text>
</comment>
<dbReference type="InterPro" id="IPR016084">
    <property type="entry name" value="Haem_Oase-like_multi-hlx"/>
</dbReference>
<keyword evidence="3" id="KW-1185">Reference proteome</keyword>
<sequence>MTSTDADLLPRLRHSTGPLHDRIEALLQLEAPMPLDRYGRILRGFHEFLHLWEQRVHFALPQPLKPWFLERRRAPLAQQDLDALAVPDAPDLRQSARAAQALIRLDSPAAAIGALYVLEGSALGGQVLVPQLTRHLGLRPDHGTRYFHGFGERTGAMWREFRQLAQQHAGTDAASQSDALRGAAQTFEALLHTFAALDGQTLTDSSAQTPPRMKASSPPSPPLPSTTSPDAVQRQSQALA</sequence>
<evidence type="ECO:0000256" key="1">
    <source>
        <dbReference type="SAM" id="MobiDB-lite"/>
    </source>
</evidence>